<evidence type="ECO:0000313" key="2">
    <source>
        <dbReference type="Proteomes" id="UP000828048"/>
    </source>
</evidence>
<comment type="caution">
    <text evidence="1">The sequence shown here is derived from an EMBL/GenBank/DDBJ whole genome shotgun (WGS) entry which is preliminary data.</text>
</comment>
<dbReference type="EMBL" id="CM037159">
    <property type="protein sequence ID" value="KAH7866953.1"/>
    <property type="molecule type" value="Genomic_DNA"/>
</dbReference>
<accession>A0ACB7ZLV4</accession>
<proteinExistence type="predicted"/>
<reference evidence="1 2" key="1">
    <citation type="journal article" date="2021" name="Hortic Res">
        <title>High-quality reference genome and annotation aids understanding of berry development for evergreen blueberry (Vaccinium darrowii).</title>
        <authorList>
            <person name="Yu J."/>
            <person name="Hulse-Kemp A.M."/>
            <person name="Babiker E."/>
            <person name="Staton M."/>
        </authorList>
    </citation>
    <scope>NUCLEOTIDE SEQUENCE [LARGE SCALE GENOMIC DNA]</scope>
    <source>
        <strain evidence="2">cv. NJ 8807/NJ 8810</strain>
        <tissue evidence="1">Young leaf</tissue>
    </source>
</reference>
<protein>
    <submittedName>
        <fullName evidence="1">Uncharacterized protein</fullName>
    </submittedName>
</protein>
<organism evidence="1 2">
    <name type="scientific">Vaccinium darrowii</name>
    <dbReference type="NCBI Taxonomy" id="229202"/>
    <lineage>
        <taxon>Eukaryota</taxon>
        <taxon>Viridiplantae</taxon>
        <taxon>Streptophyta</taxon>
        <taxon>Embryophyta</taxon>
        <taxon>Tracheophyta</taxon>
        <taxon>Spermatophyta</taxon>
        <taxon>Magnoliopsida</taxon>
        <taxon>eudicotyledons</taxon>
        <taxon>Gunneridae</taxon>
        <taxon>Pentapetalae</taxon>
        <taxon>asterids</taxon>
        <taxon>Ericales</taxon>
        <taxon>Ericaceae</taxon>
        <taxon>Vaccinioideae</taxon>
        <taxon>Vaccinieae</taxon>
        <taxon>Vaccinium</taxon>
    </lineage>
</organism>
<name>A0ACB7ZLV4_9ERIC</name>
<evidence type="ECO:0000313" key="1">
    <source>
        <dbReference type="EMBL" id="KAH7866953.1"/>
    </source>
</evidence>
<dbReference type="Proteomes" id="UP000828048">
    <property type="component" value="Chromosome 9"/>
</dbReference>
<gene>
    <name evidence="1" type="ORF">Vadar_027121</name>
</gene>
<sequence length="185" mass="21722">MLKVLTITIKARLPVGPDPNDPPRDDQQQARDQQAREPREGNHPGRLQLRLAYNNPVHGGDSTDEDLEDLAIYQWPREPVQNNNNYRMKMDLPSFNGQLHIEGFLDWIHEVECFFNYIEEIKKVKLVAFKLKGGTSAWWEQLQMARTRQGKSKIRSWHQMKQLMGARFLPPNYDQILFQQYQSCS</sequence>
<keyword evidence="2" id="KW-1185">Reference proteome</keyword>